<comment type="subcellular location">
    <subcellularLocation>
        <location evidence="1">Bacterial microcompartment</location>
    </subcellularLocation>
</comment>
<dbReference type="GO" id="GO:0031469">
    <property type="term" value="C:bacterial microcompartment"/>
    <property type="evidence" value="ECO:0007669"/>
    <property type="project" value="UniProtKB-SubCell"/>
</dbReference>
<evidence type="ECO:0000259" key="4">
    <source>
        <dbReference type="PROSITE" id="PS51930"/>
    </source>
</evidence>
<proteinExistence type="inferred from homology"/>
<dbReference type="Pfam" id="PF00936">
    <property type="entry name" value="BMC"/>
    <property type="match status" value="1"/>
</dbReference>
<dbReference type="InterPro" id="IPR044872">
    <property type="entry name" value="CcmK/CsoS1_BMC"/>
</dbReference>
<name>A0A1H0HC83_9BACI</name>
<reference evidence="6" key="1">
    <citation type="submission" date="2016-10" db="EMBL/GenBank/DDBJ databases">
        <authorList>
            <person name="Varghese N."/>
            <person name="Submissions S."/>
        </authorList>
    </citation>
    <scope>NUCLEOTIDE SEQUENCE [LARGE SCALE GENOMIC DNA]</scope>
    <source>
        <strain evidence="6">CGMCC 1.10369</strain>
    </source>
</reference>
<dbReference type="PANTHER" id="PTHR33941:SF11">
    <property type="entry name" value="BACTERIAL MICROCOMPARTMENT SHELL PROTEIN PDUJ"/>
    <property type="match status" value="1"/>
</dbReference>
<accession>A0A1H0HC83</accession>
<dbReference type="CDD" id="cd06169">
    <property type="entry name" value="BMC"/>
    <property type="match status" value="1"/>
</dbReference>
<organism evidence="5 6">
    <name type="scientific">Alkalicoccus daliensis</name>
    <dbReference type="NCBI Taxonomy" id="745820"/>
    <lineage>
        <taxon>Bacteria</taxon>
        <taxon>Bacillati</taxon>
        <taxon>Bacillota</taxon>
        <taxon>Bacilli</taxon>
        <taxon>Bacillales</taxon>
        <taxon>Bacillaceae</taxon>
        <taxon>Alkalicoccus</taxon>
    </lineage>
</organism>
<dbReference type="InterPro" id="IPR050575">
    <property type="entry name" value="BMC_shell"/>
</dbReference>
<keyword evidence="2" id="KW-1283">Bacterial microcompartment</keyword>
<dbReference type="EMBL" id="FNIL01000008">
    <property type="protein sequence ID" value="SDO16713.1"/>
    <property type="molecule type" value="Genomic_DNA"/>
</dbReference>
<gene>
    <name evidence="5" type="ORF">SAMN04488053_10844</name>
</gene>
<protein>
    <submittedName>
        <fullName evidence="5">BMC domain-containing protein</fullName>
    </submittedName>
</protein>
<dbReference type="SMART" id="SM00877">
    <property type="entry name" value="BMC"/>
    <property type="match status" value="1"/>
</dbReference>
<dbReference type="STRING" id="745820.SAMN04488053_10844"/>
<dbReference type="PANTHER" id="PTHR33941">
    <property type="entry name" value="PROPANEDIOL UTILIZATION PROTEIN PDUA"/>
    <property type="match status" value="1"/>
</dbReference>
<dbReference type="OrthoDB" id="9812608at2"/>
<dbReference type="InterPro" id="IPR000249">
    <property type="entry name" value="BMC_dom"/>
</dbReference>
<dbReference type="InterPro" id="IPR037233">
    <property type="entry name" value="CcmK-like_sf"/>
</dbReference>
<dbReference type="AlphaFoldDB" id="A0A1H0HC83"/>
<dbReference type="PROSITE" id="PS51930">
    <property type="entry name" value="BMC_2"/>
    <property type="match status" value="1"/>
</dbReference>
<evidence type="ECO:0000313" key="6">
    <source>
        <dbReference type="Proteomes" id="UP000198778"/>
    </source>
</evidence>
<feature type="domain" description="BMC" evidence="4">
    <location>
        <begin position="4"/>
        <end position="99"/>
    </location>
</feature>
<keyword evidence="6" id="KW-1185">Reference proteome</keyword>
<comment type="similarity">
    <text evidence="3">Belongs to the bacterial microcompartments protein family.</text>
</comment>
<evidence type="ECO:0000256" key="3">
    <source>
        <dbReference type="PROSITE-ProRule" id="PRU01278"/>
    </source>
</evidence>
<evidence type="ECO:0000313" key="5">
    <source>
        <dbReference type="EMBL" id="SDO16713.1"/>
    </source>
</evidence>
<dbReference type="Gene3D" id="3.30.70.1710">
    <property type="match status" value="1"/>
</dbReference>
<evidence type="ECO:0000256" key="2">
    <source>
        <dbReference type="ARBA" id="ARBA00024446"/>
    </source>
</evidence>
<sequence>MNKALGMLEVLGFSVAIAAADQAVKYADVTIEGIDCNNPIEGDKAEIPLVVQVKFRGDIANVEMAMQAARTKALNYLSEDVVKTTIIPKTDNRMAGLLTNGKVKKKVIG</sequence>
<dbReference type="SUPFAM" id="SSF143414">
    <property type="entry name" value="CcmK-like"/>
    <property type="match status" value="1"/>
</dbReference>
<dbReference type="Proteomes" id="UP000198778">
    <property type="component" value="Unassembled WGS sequence"/>
</dbReference>
<evidence type="ECO:0000256" key="1">
    <source>
        <dbReference type="ARBA" id="ARBA00024322"/>
    </source>
</evidence>